<dbReference type="KEGG" id="thi:THI_2056"/>
<reference evidence="3" key="2">
    <citation type="journal article" date="2010" name="PLoS Genet.">
        <title>Structure, function, and evolution of the Thiomonas spp. genome.</title>
        <authorList>
            <person name="Arsene-Ploetze F."/>
            <person name="Koechler S."/>
            <person name="Marchal M."/>
            <person name="Coppee J.Y."/>
            <person name="Chandler M."/>
            <person name="Bonnefoy V."/>
            <person name="Brochier-Armanet C."/>
            <person name="Barakat M."/>
            <person name="Barbe V."/>
            <person name="Battaglia-Brunet F."/>
            <person name="Bruneel O."/>
            <person name="Bryan C.G."/>
            <person name="Cleiss-Arnold J."/>
            <person name="Cruveiller S."/>
            <person name="Erhardt M."/>
            <person name="Heinrich-Salmeron A."/>
            <person name="Hommais F."/>
            <person name="Joulian C."/>
            <person name="Krin E."/>
            <person name="Lieutaud A."/>
            <person name="Lievremont D."/>
            <person name="Michel C."/>
            <person name="Muller D."/>
            <person name="Ortet P."/>
            <person name="Proux C."/>
            <person name="Siguier P."/>
            <person name="Roche D."/>
            <person name="Rouy Z."/>
            <person name="Salvignol G."/>
            <person name="Slyemi D."/>
            <person name="Talla E."/>
            <person name="Weiss S."/>
            <person name="Weissenbach J."/>
            <person name="Medigue C."/>
            <person name="Bertin P.N."/>
        </authorList>
    </citation>
    <scope>NUCLEOTIDE SEQUENCE [LARGE SCALE GENOMIC DNA]</scope>
    <source>
        <strain evidence="3">DSM 22701 / CIP 110005 / 3As</strain>
    </source>
</reference>
<dbReference type="EMBL" id="FP475956">
    <property type="protein sequence ID" value="CAZ88713.1"/>
    <property type="molecule type" value="Genomic_DNA"/>
</dbReference>
<proteinExistence type="predicted"/>
<reference key="1">
    <citation type="submission" date="2009-07" db="EMBL/GenBank/DDBJ databases">
        <authorList>
            <person name="Genoscope - CEA"/>
        </authorList>
    </citation>
    <scope>NUCLEOTIDE SEQUENCE</scope>
    <source>
        <strain>3As</strain>
    </source>
</reference>
<dbReference type="AlphaFoldDB" id="D6CTU4"/>
<name>D6CTU4_THIA3</name>
<sequence length="146" mass="15244">MSTDSVGKAGDGAVRFPCAARLCEVAHDSDDFVGDGRAVGLRPEPLRVSAYRLPSLSQRPLQHPCASAPVPNTNGRPGAQRQAESPPSATGPHPIQRPHAGEATPLRGANGALLRMVRVRLAACESAGRFSSVGRARDFLRLSGSG</sequence>
<dbReference type="HOGENOM" id="CLU_1776603_0_0_4"/>
<accession>D6CTU4</accession>
<dbReference type="Proteomes" id="UP000002372">
    <property type="component" value="Chromosome"/>
</dbReference>
<organism evidence="2 3">
    <name type="scientific">Thiomonas arsenitoxydans (strain DSM 22701 / CIP 110005 / 3As)</name>
    <dbReference type="NCBI Taxonomy" id="426114"/>
    <lineage>
        <taxon>Bacteria</taxon>
        <taxon>Pseudomonadati</taxon>
        <taxon>Pseudomonadota</taxon>
        <taxon>Betaproteobacteria</taxon>
        <taxon>Burkholderiales</taxon>
        <taxon>Thiomonas</taxon>
    </lineage>
</organism>
<gene>
    <name evidence="2" type="ordered locus">THI_2056</name>
</gene>
<protein>
    <submittedName>
        <fullName evidence="2">Uncharacterized protein</fullName>
    </submittedName>
</protein>
<evidence type="ECO:0000313" key="3">
    <source>
        <dbReference type="Proteomes" id="UP000002372"/>
    </source>
</evidence>
<evidence type="ECO:0000313" key="2">
    <source>
        <dbReference type="EMBL" id="CAZ88713.1"/>
    </source>
</evidence>
<evidence type="ECO:0000256" key="1">
    <source>
        <dbReference type="SAM" id="MobiDB-lite"/>
    </source>
</evidence>
<feature type="region of interest" description="Disordered" evidence="1">
    <location>
        <begin position="53"/>
        <end position="107"/>
    </location>
</feature>